<organism evidence="1 2">
    <name type="scientific">Planctobacterium marinum</name>
    <dbReference type="NCBI Taxonomy" id="1631968"/>
    <lineage>
        <taxon>Bacteria</taxon>
        <taxon>Pseudomonadati</taxon>
        <taxon>Pseudomonadota</taxon>
        <taxon>Gammaproteobacteria</taxon>
        <taxon>Alteromonadales</taxon>
        <taxon>Alteromonadaceae</taxon>
        <taxon>Planctobacterium</taxon>
    </lineage>
</organism>
<keyword evidence="2" id="KW-1185">Reference proteome</keyword>
<protein>
    <submittedName>
        <fullName evidence="1">Uncharacterized protein</fullName>
    </submittedName>
</protein>
<proteinExistence type="predicted"/>
<evidence type="ECO:0000313" key="2">
    <source>
        <dbReference type="Proteomes" id="UP001333710"/>
    </source>
</evidence>
<reference evidence="1" key="1">
    <citation type="submission" date="2023-01" db="EMBL/GenBank/DDBJ databases">
        <title>Complete genome sequence of Planctobacterium marinum strain Dej080120_11.</title>
        <authorList>
            <person name="Ueki S."/>
            <person name="Maruyama F."/>
        </authorList>
    </citation>
    <scope>NUCLEOTIDE SEQUENCE</scope>
    <source>
        <strain evidence="1">Dej080120_11</strain>
    </source>
</reference>
<evidence type="ECO:0000313" key="1">
    <source>
        <dbReference type="EMBL" id="BDX07687.1"/>
    </source>
</evidence>
<dbReference type="Proteomes" id="UP001333710">
    <property type="component" value="Chromosome"/>
</dbReference>
<accession>A0AA48HQA0</accession>
<sequence>MIAAINYKQMALATLIGLLLVFLIHENGAEIPSESQSALPEALALQPIEIRESWSAEQLSERLLAIAPKPPSQDEIAKQQAEAAKQAALAAEAAKAPPPVDKTLKPMFSRLDDEHQIGLLAIVQENQNKFAVLQVINFASRKANTLKLAAGEQYKHLTLSITSQTQVALSDTQGNNIILNLFKPRNT</sequence>
<dbReference type="AlphaFoldDB" id="A0AA48HQA0"/>
<dbReference type="RefSeq" id="WP_338293770.1">
    <property type="nucleotide sequence ID" value="NZ_AP027272.1"/>
</dbReference>
<name>A0AA48HQA0_9ALTE</name>
<dbReference type="KEGG" id="pmaw:MACH26_32080"/>
<gene>
    <name evidence="1" type="ORF">MACH26_32080</name>
</gene>
<dbReference type="EMBL" id="AP027272">
    <property type="protein sequence ID" value="BDX07687.1"/>
    <property type="molecule type" value="Genomic_DNA"/>
</dbReference>